<name>A0A5Q4BKL0_9PEZI</name>
<keyword evidence="2" id="KW-1185">Reference proteome</keyword>
<sequence length="84" mass="9303">MANLTNAIQAEQATCAVRDEGIDVAVAARKLEESWGRNLAVAAAGIPTLECFVFSSVSDVSESDQWRLNYIHYFDWEANIVKLI</sequence>
<accession>A0A5Q4BKL0</accession>
<gene>
    <name evidence="1" type="ORF">CSHISOI_08340</name>
</gene>
<dbReference type="OrthoDB" id="3358371at2759"/>
<evidence type="ECO:0000313" key="1">
    <source>
        <dbReference type="EMBL" id="TQN67094.1"/>
    </source>
</evidence>
<dbReference type="AlphaFoldDB" id="A0A5Q4BKL0"/>
<dbReference type="Proteomes" id="UP000326340">
    <property type="component" value="Unassembled WGS sequence"/>
</dbReference>
<evidence type="ECO:0000313" key="2">
    <source>
        <dbReference type="Proteomes" id="UP000326340"/>
    </source>
</evidence>
<comment type="caution">
    <text evidence="1">The sequence shown here is derived from an EMBL/GenBank/DDBJ whole genome shotgun (WGS) entry which is preliminary data.</text>
</comment>
<proteinExistence type="predicted"/>
<organism evidence="1 2">
    <name type="scientific">Colletotrichum shisoi</name>
    <dbReference type="NCBI Taxonomy" id="2078593"/>
    <lineage>
        <taxon>Eukaryota</taxon>
        <taxon>Fungi</taxon>
        <taxon>Dikarya</taxon>
        <taxon>Ascomycota</taxon>
        <taxon>Pezizomycotina</taxon>
        <taxon>Sordariomycetes</taxon>
        <taxon>Hypocreomycetidae</taxon>
        <taxon>Glomerellales</taxon>
        <taxon>Glomerellaceae</taxon>
        <taxon>Colletotrichum</taxon>
        <taxon>Colletotrichum destructivum species complex</taxon>
    </lineage>
</organism>
<protein>
    <submittedName>
        <fullName evidence="1">Uncharacterized protein</fullName>
    </submittedName>
</protein>
<dbReference type="EMBL" id="PUHP01001008">
    <property type="protein sequence ID" value="TQN67094.1"/>
    <property type="molecule type" value="Genomic_DNA"/>
</dbReference>
<reference evidence="1 2" key="1">
    <citation type="journal article" date="2019" name="Sci. Rep.">
        <title>Colletotrichum shisoi sp. nov., an anthracnose pathogen of Perilla frutescens in Japan: molecular phylogenetic, morphological and genomic evidence.</title>
        <authorList>
            <person name="Gan P."/>
            <person name="Tsushima A."/>
            <person name="Hiroyama R."/>
            <person name="Narusaka M."/>
            <person name="Takano Y."/>
            <person name="Narusaka Y."/>
            <person name="Kawaradani M."/>
            <person name="Damm U."/>
            <person name="Shirasu K."/>
        </authorList>
    </citation>
    <scope>NUCLEOTIDE SEQUENCE [LARGE SCALE GENOMIC DNA]</scope>
    <source>
        <strain evidence="1 2">PG-2018a</strain>
    </source>
</reference>